<dbReference type="PATRIC" id="fig|1286106.3.peg.1752"/>
<evidence type="ECO:0000313" key="1">
    <source>
        <dbReference type="EMBL" id="EMR12737.1"/>
    </source>
</evidence>
<gene>
    <name evidence="1" type="ORF">MPL1_08733</name>
</gene>
<evidence type="ECO:0000313" key="2">
    <source>
        <dbReference type="Proteomes" id="UP000012019"/>
    </source>
</evidence>
<name>M7NZU1_9GAMM</name>
<sequence length="59" mass="7075">MRYYKGEALVVVAHADNGQRLQFPALHIRRFIDQYGIHGRFRIRFDHNHKLIDLQKISD</sequence>
<dbReference type="AlphaFoldDB" id="M7NZU1"/>
<dbReference type="STRING" id="1286106.MPL1_08733"/>
<dbReference type="EMBL" id="APHR01000044">
    <property type="protein sequence ID" value="EMR12737.1"/>
    <property type="molecule type" value="Genomic_DNA"/>
</dbReference>
<evidence type="ECO:0008006" key="3">
    <source>
        <dbReference type="Google" id="ProtNLM"/>
    </source>
</evidence>
<comment type="caution">
    <text evidence="1">The sequence shown here is derived from an EMBL/GenBank/DDBJ whole genome shotgun (WGS) entry which is preliminary data.</text>
</comment>
<organism evidence="1 2">
    <name type="scientific">Methylophaga lonarensis MPL</name>
    <dbReference type="NCBI Taxonomy" id="1286106"/>
    <lineage>
        <taxon>Bacteria</taxon>
        <taxon>Pseudomonadati</taxon>
        <taxon>Pseudomonadota</taxon>
        <taxon>Gammaproteobacteria</taxon>
        <taxon>Thiotrichales</taxon>
        <taxon>Piscirickettsiaceae</taxon>
        <taxon>Methylophaga</taxon>
    </lineage>
</organism>
<accession>M7NZU1</accession>
<dbReference type="InterPro" id="IPR021363">
    <property type="entry name" value="DUF2835"/>
</dbReference>
<reference evidence="1 2" key="1">
    <citation type="journal article" date="2013" name="Genome Announc.">
        <title>Draft Genome Sequence of Methylophaga lonarensis MPLT, a Haloalkaliphilic (Non-Methane-Utilizing) Methylotroph.</title>
        <authorList>
            <person name="Shetty S.A."/>
            <person name="Marathe N.P."/>
            <person name="Munot H."/>
            <person name="Antony C.P."/>
            <person name="Dhotre D.P."/>
            <person name="Murrell J.C."/>
            <person name="Shouche Y.S."/>
        </authorList>
    </citation>
    <scope>NUCLEOTIDE SEQUENCE [LARGE SCALE GENOMIC DNA]</scope>
    <source>
        <strain evidence="1 2">MPL</strain>
    </source>
</reference>
<protein>
    <recommendedName>
        <fullName evidence="3">DUF2835 domain-containing protein</fullName>
    </recommendedName>
</protein>
<proteinExistence type="predicted"/>
<dbReference type="Proteomes" id="UP000012019">
    <property type="component" value="Unassembled WGS sequence"/>
</dbReference>
<keyword evidence="2" id="KW-1185">Reference proteome</keyword>
<dbReference type="Pfam" id="PF11197">
    <property type="entry name" value="DUF2835"/>
    <property type="match status" value="1"/>
</dbReference>
<dbReference type="eggNOG" id="ENOG5033BZN">
    <property type="taxonomic scope" value="Bacteria"/>
</dbReference>